<evidence type="ECO:0000313" key="3">
    <source>
        <dbReference type="EMBL" id="NNU26417.1"/>
    </source>
</evidence>
<gene>
    <name evidence="3" type="ORF">HLI28_02530</name>
</gene>
<keyword evidence="4" id="KW-1185">Reference proteome</keyword>
<name>A0A849K5J4_9MICO</name>
<sequence length="150" mass="16057">MGFGTAVKTVFSKYATFSGRARRSEFWWWALFTVLLSIVVNTVVLATGGISVDPQTMLPVYGPTYGLSIILSLALLLPSLAVTVRRLHDTDRSGLWWFIGLVPFVGWIVLLVFTVQAGTPGANRFGRDPKAAVAPDTAPTAAAGTESAQA</sequence>
<proteinExistence type="predicted"/>
<dbReference type="PANTHER" id="PTHR34980">
    <property type="entry name" value="INNER MEMBRANE PROTEIN-RELATED-RELATED"/>
    <property type="match status" value="1"/>
</dbReference>
<evidence type="ECO:0000256" key="1">
    <source>
        <dbReference type="SAM" id="MobiDB-lite"/>
    </source>
</evidence>
<organism evidence="3 4">
    <name type="scientific">Isoptericola sediminis</name>
    <dbReference type="NCBI Taxonomy" id="2733572"/>
    <lineage>
        <taxon>Bacteria</taxon>
        <taxon>Bacillati</taxon>
        <taxon>Actinomycetota</taxon>
        <taxon>Actinomycetes</taxon>
        <taxon>Micrococcales</taxon>
        <taxon>Promicromonosporaceae</taxon>
        <taxon>Isoptericola</taxon>
    </lineage>
</organism>
<dbReference type="GO" id="GO:0005886">
    <property type="term" value="C:plasma membrane"/>
    <property type="evidence" value="ECO:0007669"/>
    <property type="project" value="TreeGrafter"/>
</dbReference>
<dbReference type="AlphaFoldDB" id="A0A849K5J4"/>
<keyword evidence="2" id="KW-0472">Membrane</keyword>
<accession>A0A849K5J4</accession>
<dbReference type="PANTHER" id="PTHR34980:SF2">
    <property type="entry name" value="INNER MEMBRANE PROTEIN YHAH-RELATED"/>
    <property type="match status" value="1"/>
</dbReference>
<protein>
    <submittedName>
        <fullName evidence="3">DUF805 domain-containing protein</fullName>
    </submittedName>
</protein>
<dbReference type="InterPro" id="IPR008523">
    <property type="entry name" value="DUF805"/>
</dbReference>
<dbReference type="Pfam" id="PF05656">
    <property type="entry name" value="DUF805"/>
    <property type="match status" value="1"/>
</dbReference>
<evidence type="ECO:0000256" key="2">
    <source>
        <dbReference type="SAM" id="Phobius"/>
    </source>
</evidence>
<dbReference type="Proteomes" id="UP000557204">
    <property type="component" value="Unassembled WGS sequence"/>
</dbReference>
<keyword evidence="2" id="KW-1133">Transmembrane helix</keyword>
<feature type="transmembrane region" description="Helical" evidence="2">
    <location>
        <begin position="64"/>
        <end position="83"/>
    </location>
</feature>
<keyword evidence="2" id="KW-0812">Transmembrane</keyword>
<feature type="transmembrane region" description="Helical" evidence="2">
    <location>
        <begin position="26"/>
        <end position="52"/>
    </location>
</feature>
<dbReference type="EMBL" id="JABFAJ010000003">
    <property type="protein sequence ID" value="NNU26417.1"/>
    <property type="molecule type" value="Genomic_DNA"/>
</dbReference>
<feature type="compositionally biased region" description="Low complexity" evidence="1">
    <location>
        <begin position="131"/>
        <end position="150"/>
    </location>
</feature>
<comment type="caution">
    <text evidence="3">The sequence shown here is derived from an EMBL/GenBank/DDBJ whole genome shotgun (WGS) entry which is preliminary data.</text>
</comment>
<reference evidence="3 4" key="1">
    <citation type="submission" date="2020-05" db="EMBL/GenBank/DDBJ databases">
        <title>Genome sequence of Isoptericola sp. JC619 isolated from Chilika lagoon, India.</title>
        <authorList>
            <person name="Kumar D."/>
            <person name="Appam K."/>
            <person name="Gandham S."/>
            <person name="Uppada J."/>
            <person name="Sasikala C."/>
            <person name="Venkata Ramana C."/>
        </authorList>
    </citation>
    <scope>NUCLEOTIDE SEQUENCE [LARGE SCALE GENOMIC DNA]</scope>
    <source>
        <strain evidence="3 4">JC619</strain>
    </source>
</reference>
<feature type="region of interest" description="Disordered" evidence="1">
    <location>
        <begin position="126"/>
        <end position="150"/>
    </location>
</feature>
<feature type="transmembrane region" description="Helical" evidence="2">
    <location>
        <begin position="95"/>
        <end position="115"/>
    </location>
</feature>
<evidence type="ECO:0000313" key="4">
    <source>
        <dbReference type="Proteomes" id="UP000557204"/>
    </source>
</evidence>